<evidence type="ECO:0000256" key="3">
    <source>
        <dbReference type="ARBA" id="ARBA00022989"/>
    </source>
</evidence>
<comment type="caution">
    <text evidence="6">The sequence shown here is derived from an EMBL/GenBank/DDBJ whole genome shotgun (WGS) entry which is preliminary data.</text>
</comment>
<feature type="transmembrane region" description="Helical" evidence="5">
    <location>
        <begin position="56"/>
        <end position="77"/>
    </location>
</feature>
<feature type="transmembrane region" description="Helical" evidence="5">
    <location>
        <begin position="84"/>
        <end position="106"/>
    </location>
</feature>
<dbReference type="Proteomes" id="UP000506160">
    <property type="component" value="Unassembled WGS sequence"/>
</dbReference>
<organism evidence="6 7">
    <name type="scientific">Candidatus Schmidhempelia bombi str. Bimp</name>
    <dbReference type="NCBI Taxonomy" id="1387197"/>
    <lineage>
        <taxon>Bacteria</taxon>
        <taxon>Pseudomonadati</taxon>
        <taxon>Pseudomonadota</taxon>
        <taxon>Gammaproteobacteria</taxon>
        <taxon>Orbales</taxon>
        <taxon>Orbaceae</taxon>
        <taxon>Candidatus Schmidhempelia</taxon>
    </lineage>
</organism>
<gene>
    <name evidence="6" type="ORF">O970_04440</name>
</gene>
<keyword evidence="4 5" id="KW-0472">Membrane</keyword>
<feature type="transmembrane region" description="Helical" evidence="5">
    <location>
        <begin position="18"/>
        <end position="36"/>
    </location>
</feature>
<keyword evidence="7" id="KW-1185">Reference proteome</keyword>
<dbReference type="AlphaFoldDB" id="A0AB94ID02"/>
<dbReference type="GO" id="GO:0016020">
    <property type="term" value="C:membrane"/>
    <property type="evidence" value="ECO:0007669"/>
    <property type="project" value="UniProtKB-SubCell"/>
</dbReference>
<evidence type="ECO:0000313" key="7">
    <source>
        <dbReference type="Proteomes" id="UP000506160"/>
    </source>
</evidence>
<evidence type="ECO:0000256" key="5">
    <source>
        <dbReference type="SAM" id="Phobius"/>
    </source>
</evidence>
<evidence type="ECO:0000256" key="4">
    <source>
        <dbReference type="ARBA" id="ARBA00023136"/>
    </source>
</evidence>
<dbReference type="InterPro" id="IPR032808">
    <property type="entry name" value="DoxX"/>
</dbReference>
<name>A0AB94ID02_9GAMM</name>
<keyword evidence="2 5" id="KW-0812">Transmembrane</keyword>
<protein>
    <submittedName>
        <fullName evidence="6">DoxX family protein</fullName>
    </submittedName>
</protein>
<sequence>MMLIRLVELIYKLVRCRWAYYIGQILVTLPFWQAGLSKVFNFNHTVTYMADNGLHPAFWVTILVIIVEILSPIIIVFGRRLAWLGNGALFVFTLLTMFMFHNFWAYTGEAYLSQLNDFYRHLHMIGGVMMSAIAAELRYGLYQISQKPHLS</sequence>
<comment type="subcellular location">
    <subcellularLocation>
        <location evidence="1">Membrane</location>
        <topology evidence="1">Multi-pass membrane protein</topology>
    </subcellularLocation>
</comment>
<evidence type="ECO:0000313" key="6">
    <source>
        <dbReference type="EMBL" id="TEA27302.1"/>
    </source>
</evidence>
<dbReference type="Pfam" id="PF07681">
    <property type="entry name" value="DoxX"/>
    <property type="match status" value="1"/>
</dbReference>
<dbReference type="EMBL" id="AWGA01000046">
    <property type="protein sequence ID" value="TEA27302.1"/>
    <property type="molecule type" value="Genomic_DNA"/>
</dbReference>
<accession>A0AB94ID02</accession>
<reference evidence="6 7" key="1">
    <citation type="journal article" date="2014" name="Appl. Environ. Microbiol.">
        <title>Genomic features of a bumble bee symbiont reflect its host environment.</title>
        <authorList>
            <person name="Martinson V.G."/>
            <person name="Magoc T."/>
            <person name="Koch H."/>
            <person name="Salzberg S.L."/>
            <person name="Moran N.A."/>
        </authorList>
    </citation>
    <scope>NUCLEOTIDE SEQUENCE [LARGE SCALE GENOMIC DNA]</scope>
    <source>
        <strain evidence="6 7">Bimp</strain>
    </source>
</reference>
<feature type="transmembrane region" description="Helical" evidence="5">
    <location>
        <begin position="118"/>
        <end position="137"/>
    </location>
</feature>
<evidence type="ECO:0000256" key="2">
    <source>
        <dbReference type="ARBA" id="ARBA00022692"/>
    </source>
</evidence>
<proteinExistence type="predicted"/>
<keyword evidence="3 5" id="KW-1133">Transmembrane helix</keyword>
<evidence type="ECO:0000256" key="1">
    <source>
        <dbReference type="ARBA" id="ARBA00004141"/>
    </source>
</evidence>